<evidence type="ECO:0000313" key="2">
    <source>
        <dbReference type="EMBL" id="GLS00508.1"/>
    </source>
</evidence>
<feature type="transmembrane region" description="Helical" evidence="1">
    <location>
        <begin position="77"/>
        <end position="101"/>
    </location>
</feature>
<organism evidence="2 3">
    <name type="scientific">Brevundimonas denitrificans</name>
    <dbReference type="NCBI Taxonomy" id="1443434"/>
    <lineage>
        <taxon>Bacteria</taxon>
        <taxon>Pseudomonadati</taxon>
        <taxon>Pseudomonadota</taxon>
        <taxon>Alphaproteobacteria</taxon>
        <taxon>Caulobacterales</taxon>
        <taxon>Caulobacteraceae</taxon>
        <taxon>Brevundimonas</taxon>
    </lineage>
</organism>
<comment type="caution">
    <text evidence="2">The sequence shown here is derived from an EMBL/GenBank/DDBJ whole genome shotgun (WGS) entry which is preliminary data.</text>
</comment>
<proteinExistence type="predicted"/>
<feature type="transmembrane region" description="Helical" evidence="1">
    <location>
        <begin position="138"/>
        <end position="161"/>
    </location>
</feature>
<gene>
    <name evidence="2" type="ORF">GCM10007859_05140</name>
</gene>
<dbReference type="Pfam" id="PF22564">
    <property type="entry name" value="HAAS"/>
    <property type="match status" value="1"/>
</dbReference>
<dbReference type="Proteomes" id="UP001156921">
    <property type="component" value="Unassembled WGS sequence"/>
</dbReference>
<keyword evidence="1" id="KW-0472">Membrane</keyword>
<keyword evidence="1" id="KW-1133">Transmembrane helix</keyword>
<dbReference type="RefSeq" id="WP_284220820.1">
    <property type="nucleotide sequence ID" value="NZ_BSOY01000006.1"/>
</dbReference>
<accession>A0ABQ6BES2</accession>
<keyword evidence="1" id="KW-0812">Transmembrane</keyword>
<keyword evidence="3" id="KW-1185">Reference proteome</keyword>
<protein>
    <submittedName>
        <fullName evidence="2">Membrane protein</fullName>
    </submittedName>
</protein>
<feature type="transmembrane region" description="Helical" evidence="1">
    <location>
        <begin position="107"/>
        <end position="131"/>
    </location>
</feature>
<evidence type="ECO:0000313" key="3">
    <source>
        <dbReference type="Proteomes" id="UP001156921"/>
    </source>
</evidence>
<dbReference type="EMBL" id="BSOY01000006">
    <property type="protein sequence ID" value="GLS00508.1"/>
    <property type="molecule type" value="Genomic_DNA"/>
</dbReference>
<reference evidence="3" key="1">
    <citation type="journal article" date="2019" name="Int. J. Syst. Evol. Microbiol.">
        <title>The Global Catalogue of Microorganisms (GCM) 10K type strain sequencing project: providing services to taxonomists for standard genome sequencing and annotation.</title>
        <authorList>
            <consortium name="The Broad Institute Genomics Platform"/>
            <consortium name="The Broad Institute Genome Sequencing Center for Infectious Disease"/>
            <person name="Wu L."/>
            <person name="Ma J."/>
        </authorList>
    </citation>
    <scope>NUCLEOTIDE SEQUENCE [LARGE SCALE GENOMIC DNA]</scope>
    <source>
        <strain evidence="3">NBRC 110107</strain>
    </source>
</reference>
<name>A0ABQ6BES2_9CAUL</name>
<evidence type="ECO:0000256" key="1">
    <source>
        <dbReference type="SAM" id="Phobius"/>
    </source>
</evidence>
<sequence length="194" mass="20182">MTRAEFMGRLRRGLVGMPAAAADEIAADYEIHFEDGAAAGRSEAEVAAALGDPDRLARELRAEAGAQRWHQEQNPSAAAGAIFGLIGLGAIDILILLPIVFPVFGAVLAVLVSGVAIFLAGGAVLVAGPFLGAPGGVLAAILMGVGLMGLGLFMGGLMAVLTKWLIDATVWYARLHYRVLKPALDNQPQAWGRN</sequence>